<accession>A0A1T5BY71</accession>
<feature type="transmembrane region" description="Helical" evidence="2">
    <location>
        <begin position="489"/>
        <end position="513"/>
    </location>
</feature>
<organism evidence="4 5">
    <name type="scientific">Dyadobacter psychrophilus</name>
    <dbReference type="NCBI Taxonomy" id="651661"/>
    <lineage>
        <taxon>Bacteria</taxon>
        <taxon>Pseudomonadati</taxon>
        <taxon>Bacteroidota</taxon>
        <taxon>Cytophagia</taxon>
        <taxon>Cytophagales</taxon>
        <taxon>Spirosomataceae</taxon>
        <taxon>Dyadobacter</taxon>
    </lineage>
</organism>
<feature type="transmembrane region" description="Helical" evidence="2">
    <location>
        <begin position="600"/>
        <end position="625"/>
    </location>
</feature>
<feature type="transmembrane region" description="Helical" evidence="2">
    <location>
        <begin position="736"/>
        <end position="755"/>
    </location>
</feature>
<dbReference type="OrthoDB" id="100544at2"/>
<dbReference type="Proteomes" id="UP000190897">
    <property type="component" value="Unassembled WGS sequence"/>
</dbReference>
<dbReference type="RefSeq" id="WP_082213249.1">
    <property type="nucleotide sequence ID" value="NZ_FUZA01000001.1"/>
</dbReference>
<keyword evidence="2" id="KW-1133">Transmembrane helix</keyword>
<proteinExistence type="predicted"/>
<feature type="transmembrane region" description="Helical" evidence="2">
    <location>
        <begin position="704"/>
        <end position="724"/>
    </location>
</feature>
<evidence type="ECO:0000259" key="3">
    <source>
        <dbReference type="Pfam" id="PF01734"/>
    </source>
</evidence>
<keyword evidence="1" id="KW-0443">Lipid metabolism</keyword>
<dbReference type="PANTHER" id="PTHR10728:SF40">
    <property type="entry name" value="PATATIN FAMILY PROTEIN"/>
    <property type="match status" value="1"/>
</dbReference>
<keyword evidence="2" id="KW-0812">Transmembrane</keyword>
<dbReference type="EMBL" id="FUZA01000001">
    <property type="protein sequence ID" value="SKB51953.1"/>
    <property type="molecule type" value="Genomic_DNA"/>
</dbReference>
<dbReference type="InterPro" id="IPR016035">
    <property type="entry name" value="Acyl_Trfase/lysoPLipase"/>
</dbReference>
<dbReference type="GO" id="GO:0005829">
    <property type="term" value="C:cytosol"/>
    <property type="evidence" value="ECO:0007669"/>
    <property type="project" value="TreeGrafter"/>
</dbReference>
<feature type="transmembrane region" description="Helical" evidence="2">
    <location>
        <begin position="662"/>
        <end position="684"/>
    </location>
</feature>
<sequence length="1176" mass="131791">MDIVTDLASQAISFLTLLQDISKDKNILTRGMRDAEYMPAVRRELSFFKQHVADIELSSAEPDADDKYSLDEKRVNRIKEILFCSLPSADVDQALLTAFFDITKGLLDWLDGWRVQDEAVFSQNLFGNTPILLMAPDEWRRNIRHILYSKPGERLILAKTIHYMPALLISALGEKNKEHQRIYQVFNDGKPDPLLSDKHNEDALKWWSGLPAGPEGWTISAYFERRNASEAADYDAVAISEATSLTGNRLEVGAVLLSDDSELFDWVVRENPVSFDMTFNRELDLIAKAREKRQQDPGSEKAESYKFDSAGPDGSEFLHHFPQSPPPGHTKDPLKRAEEMQLTALAFSGGGIRSATFNLGIIQKLAEKGVLHHIDYLSTVSGGGYIGSWLLSWIYRSGSISKVISRLDTRKSSDPMADEVHPLRWLRMYSNYLSPNASIMSTDAWTIGITWIRNTLINQSILLILLCAVLSGIETVYKCWDWLAEDVEYVQFPTTAAACVMLIIGTLLAGYGMRTFDKELPQEGILKYGRNSLLAVYLVGWALVSAFFLSTWLYKVAKDTYLLTDKLLIFGAPAAVALICIVAIAYAGNYQRHERFGNKYIAFALIVVSSAVAVAATFLLMAGVWKFYESLRESSPSTQIVYSSTEGWLSQLTRIIGIKTQAFTFGLPIVLEVMSVAVVIRMFIMGIFFSDERREWWGRTGAVLHRFIVIWIVMTISVFILPKLVSRIGQAEIQSFVGLLGGWMALVGAGVRLAFSSTTSGENQDKSGLSVKEIFVRAVPYLFMIGFVLIGSATLNYFQRIALWHAETRFGEFCLAILNTIILGLLTALLSWRAGVNEFTLHHFYRNRLIRAYLGATRRRTDRMQTANSFTGFDSKDDIPLEDFVKKSYYGPYPLINTALNATVVSELDRQDRKAESFLFSPLFCGFDFSATRAAAYDKNGVSNYGYRPTSEFGGGPTLGTAMAISGAAVNPNMGYHSATATAFLLSVFNVKLGWWIGNPRTKKWKNPEPFFGLAYLVSDLIGKSDISSEYVSLSDGGHFDNMGLYELVRRRCSLIILSDAEEDDKSLCEGLAMAVRRCRIDFGVEIVINTDSITSNDEKTRFCKSHIAEGTIKYPGNAKPGKLIYIKTAITGDEPTDIREYKMQNPLFPQQPTSDQFFTEEQFESYRKLGYHSLV</sequence>
<feature type="domain" description="PNPLA" evidence="3">
    <location>
        <begin position="345"/>
        <end position="467"/>
    </location>
</feature>
<dbReference type="InterPro" id="IPR002641">
    <property type="entry name" value="PNPLA_dom"/>
</dbReference>
<dbReference type="GO" id="GO:0004623">
    <property type="term" value="F:phospholipase A2 activity"/>
    <property type="evidence" value="ECO:0007669"/>
    <property type="project" value="TreeGrafter"/>
</dbReference>
<dbReference type="Pfam" id="PF01734">
    <property type="entry name" value="Patatin"/>
    <property type="match status" value="1"/>
</dbReference>
<feature type="transmembrane region" description="Helical" evidence="2">
    <location>
        <begin position="775"/>
        <end position="798"/>
    </location>
</feature>
<feature type="transmembrane region" description="Helical" evidence="2">
    <location>
        <begin position="567"/>
        <end position="588"/>
    </location>
</feature>
<keyword evidence="2" id="KW-0472">Membrane</keyword>
<evidence type="ECO:0000313" key="4">
    <source>
        <dbReference type="EMBL" id="SKB51953.1"/>
    </source>
</evidence>
<gene>
    <name evidence="4" type="ORF">SAMN05660293_00693</name>
</gene>
<dbReference type="STRING" id="651661.SAMN05660293_00693"/>
<dbReference type="Gene3D" id="3.40.1090.10">
    <property type="entry name" value="Cytosolic phospholipase A2 catalytic domain"/>
    <property type="match status" value="2"/>
</dbReference>
<dbReference type="GO" id="GO:0046475">
    <property type="term" value="P:glycerophospholipid catabolic process"/>
    <property type="evidence" value="ECO:0007669"/>
    <property type="project" value="TreeGrafter"/>
</dbReference>
<evidence type="ECO:0000256" key="2">
    <source>
        <dbReference type="SAM" id="Phobius"/>
    </source>
</evidence>
<keyword evidence="5" id="KW-1185">Reference proteome</keyword>
<feature type="transmembrane region" description="Helical" evidence="2">
    <location>
        <begin position="456"/>
        <end position="477"/>
    </location>
</feature>
<evidence type="ECO:0000313" key="5">
    <source>
        <dbReference type="Proteomes" id="UP000190897"/>
    </source>
</evidence>
<protein>
    <submittedName>
        <fullName evidence="4">Patatin-like phospholipase</fullName>
    </submittedName>
</protein>
<dbReference type="PANTHER" id="PTHR10728">
    <property type="entry name" value="CYTOSOLIC PHOSPHOLIPASE A2"/>
    <property type="match status" value="1"/>
</dbReference>
<dbReference type="SUPFAM" id="SSF52151">
    <property type="entry name" value="FabD/lysophospholipase-like"/>
    <property type="match status" value="1"/>
</dbReference>
<name>A0A1T5BY71_9BACT</name>
<feature type="transmembrane region" description="Helical" evidence="2">
    <location>
        <begin position="533"/>
        <end position="555"/>
    </location>
</feature>
<reference evidence="5" key="1">
    <citation type="submission" date="2017-02" db="EMBL/GenBank/DDBJ databases">
        <authorList>
            <person name="Varghese N."/>
            <person name="Submissions S."/>
        </authorList>
    </citation>
    <scope>NUCLEOTIDE SEQUENCE [LARGE SCALE GENOMIC DNA]</scope>
    <source>
        <strain evidence="5">DSM 22270</strain>
    </source>
</reference>
<evidence type="ECO:0000256" key="1">
    <source>
        <dbReference type="ARBA" id="ARBA00023098"/>
    </source>
</evidence>
<dbReference type="AlphaFoldDB" id="A0A1T5BY71"/>
<feature type="transmembrane region" description="Helical" evidence="2">
    <location>
        <begin position="810"/>
        <end position="832"/>
    </location>
</feature>